<dbReference type="AlphaFoldDB" id="A0A7D5T7X0"/>
<keyword evidence="3" id="KW-0233">DNA recombination</keyword>
<accession>A0A7D5T7X0</accession>
<dbReference type="Gene3D" id="1.10.443.10">
    <property type="entry name" value="Intergrase catalytic core"/>
    <property type="match status" value="1"/>
</dbReference>
<dbReference type="PANTHER" id="PTHR30349:SF41">
    <property type="entry name" value="INTEGRASE_RECOMBINASE PROTEIN MJ0367-RELATED"/>
    <property type="match status" value="1"/>
</dbReference>
<protein>
    <submittedName>
        <fullName evidence="5">Tyrosine-type recombinase/integrase</fullName>
    </submittedName>
</protein>
<evidence type="ECO:0000256" key="1">
    <source>
        <dbReference type="ARBA" id="ARBA00022908"/>
    </source>
</evidence>
<keyword evidence="2" id="KW-0238">DNA-binding</keyword>
<evidence type="ECO:0000313" key="5">
    <source>
        <dbReference type="EMBL" id="QLH78635.1"/>
    </source>
</evidence>
<dbReference type="PANTHER" id="PTHR30349">
    <property type="entry name" value="PHAGE INTEGRASE-RELATED"/>
    <property type="match status" value="1"/>
</dbReference>
<dbReference type="EMBL" id="CP058910">
    <property type="protein sequence ID" value="QLH78635.1"/>
    <property type="molecule type" value="Genomic_DNA"/>
</dbReference>
<evidence type="ECO:0000256" key="2">
    <source>
        <dbReference type="ARBA" id="ARBA00023125"/>
    </source>
</evidence>
<dbReference type="OrthoDB" id="144892at2157"/>
<dbReference type="GO" id="GO:0015074">
    <property type="term" value="P:DNA integration"/>
    <property type="evidence" value="ECO:0007669"/>
    <property type="project" value="UniProtKB-KW"/>
</dbReference>
<name>A0A7D5T7X0_9EURY</name>
<organism evidence="5 6">
    <name type="scientific">Halosimplex rubrum</name>
    <dbReference type="NCBI Taxonomy" id="869889"/>
    <lineage>
        <taxon>Archaea</taxon>
        <taxon>Methanobacteriati</taxon>
        <taxon>Methanobacteriota</taxon>
        <taxon>Stenosarchaea group</taxon>
        <taxon>Halobacteria</taxon>
        <taxon>Halobacteriales</taxon>
        <taxon>Haloarculaceae</taxon>
        <taxon>Halosimplex</taxon>
    </lineage>
</organism>
<dbReference type="InterPro" id="IPR002104">
    <property type="entry name" value="Integrase_catalytic"/>
</dbReference>
<evidence type="ECO:0000259" key="4">
    <source>
        <dbReference type="PROSITE" id="PS51898"/>
    </source>
</evidence>
<sequence length="426" mass="47532">MAGLDDFQGFGERAERELSKVDRHDPVDRPHVKRFAKSLDGNVAEGTLAEYLKNLRKTAERLDQPIVDLDEAGMDAHVFELRRNPEYGMGDEPGLSDGTIRNVEFVVRKFLKALDIEGTEWADDYELTPPPDNKVSPEDMLRPEDISAMVDGANNMRDIALIEFLADSGARLSLLGSLRVGDVDLDGEQATYRPNADAVGLKGADIANYPIIDAKTTLRTYLRQVHPRPDEDDAAFFHKIPGHGNKPPWEEDGAISPSTIRKQLRKGADNGGVDRPVNPHNFRHSAVSRMVREDFTRAQIEHRVHWDVDTDMWETYQHIAAEEHNADIFAHAGVGDADDGVDHERRPCGNCREPLAPHHEYCPRCGEPATQQARERRDNAVAKLGEGQVDVEEMSRREFRASLLSAVQANGEIADAHDEDTSPDST</sequence>
<evidence type="ECO:0000256" key="3">
    <source>
        <dbReference type="ARBA" id="ARBA00023172"/>
    </source>
</evidence>
<keyword evidence="1" id="KW-0229">DNA integration</keyword>
<reference evidence="5 6" key="1">
    <citation type="submission" date="2020-07" db="EMBL/GenBank/DDBJ databases">
        <title>Halosimplex pelagicum sp. nov. and Halosimplex rubrum sp. nov., isolated from salted brown alga Laminaria, and emended description of the genus Halosimplex.</title>
        <authorList>
            <person name="Cui H."/>
        </authorList>
    </citation>
    <scope>NUCLEOTIDE SEQUENCE [LARGE SCALE GENOMIC DNA]</scope>
    <source>
        <strain evidence="5 6">R27</strain>
    </source>
</reference>
<dbReference type="GO" id="GO:0003677">
    <property type="term" value="F:DNA binding"/>
    <property type="evidence" value="ECO:0007669"/>
    <property type="project" value="UniProtKB-KW"/>
</dbReference>
<evidence type="ECO:0000313" key="6">
    <source>
        <dbReference type="Proteomes" id="UP000509667"/>
    </source>
</evidence>
<gene>
    <name evidence="5" type="ORF">HZS55_15655</name>
</gene>
<dbReference type="Proteomes" id="UP000509667">
    <property type="component" value="Chromosome"/>
</dbReference>
<dbReference type="InterPro" id="IPR050090">
    <property type="entry name" value="Tyrosine_recombinase_XerCD"/>
</dbReference>
<dbReference type="GO" id="GO:0006310">
    <property type="term" value="P:DNA recombination"/>
    <property type="evidence" value="ECO:0007669"/>
    <property type="project" value="UniProtKB-KW"/>
</dbReference>
<keyword evidence="6" id="KW-1185">Reference proteome</keyword>
<dbReference type="SUPFAM" id="SSF56349">
    <property type="entry name" value="DNA breaking-rejoining enzymes"/>
    <property type="match status" value="1"/>
</dbReference>
<dbReference type="InterPro" id="IPR013762">
    <property type="entry name" value="Integrase-like_cat_sf"/>
</dbReference>
<dbReference type="InterPro" id="IPR011010">
    <property type="entry name" value="DNA_brk_join_enz"/>
</dbReference>
<feature type="domain" description="Tyr recombinase" evidence="4">
    <location>
        <begin position="136"/>
        <end position="330"/>
    </location>
</feature>
<proteinExistence type="predicted"/>
<dbReference type="PROSITE" id="PS51898">
    <property type="entry name" value="TYR_RECOMBINASE"/>
    <property type="match status" value="1"/>
</dbReference>
<dbReference type="RefSeq" id="WP_179908514.1">
    <property type="nucleotide sequence ID" value="NZ_CP058910.1"/>
</dbReference>
<dbReference type="Pfam" id="PF00589">
    <property type="entry name" value="Phage_integrase"/>
    <property type="match status" value="1"/>
</dbReference>
<dbReference type="GeneID" id="56079328"/>
<dbReference type="KEGG" id="hrr:HZS55_15655"/>